<dbReference type="SUPFAM" id="SSF81606">
    <property type="entry name" value="PP2C-like"/>
    <property type="match status" value="1"/>
</dbReference>
<evidence type="ECO:0000256" key="2">
    <source>
        <dbReference type="SAM" id="MobiDB-lite"/>
    </source>
</evidence>
<dbReference type="Gene3D" id="3.60.40.10">
    <property type="entry name" value="PPM-type phosphatase domain"/>
    <property type="match status" value="1"/>
</dbReference>
<organism evidence="4 5">
    <name type="scientific">Streptosporangium canum</name>
    <dbReference type="NCBI Taxonomy" id="324952"/>
    <lineage>
        <taxon>Bacteria</taxon>
        <taxon>Bacillati</taxon>
        <taxon>Actinomycetota</taxon>
        <taxon>Actinomycetes</taxon>
        <taxon>Streptosporangiales</taxon>
        <taxon>Streptosporangiaceae</taxon>
        <taxon>Streptosporangium</taxon>
    </lineage>
</organism>
<proteinExistence type="predicted"/>
<dbReference type="AlphaFoldDB" id="A0A1I3QYI0"/>
<dbReference type="Pfam" id="PF07228">
    <property type="entry name" value="SpoIIE"/>
    <property type="match status" value="1"/>
</dbReference>
<dbReference type="InterPro" id="IPR052016">
    <property type="entry name" value="Bact_Sigma-Reg"/>
</dbReference>
<dbReference type="PANTHER" id="PTHR43156">
    <property type="entry name" value="STAGE II SPORULATION PROTEIN E-RELATED"/>
    <property type="match status" value="1"/>
</dbReference>
<dbReference type="SMART" id="SM00331">
    <property type="entry name" value="PP2C_SIG"/>
    <property type="match status" value="1"/>
</dbReference>
<evidence type="ECO:0000256" key="1">
    <source>
        <dbReference type="ARBA" id="ARBA00022801"/>
    </source>
</evidence>
<dbReference type="InterPro" id="IPR035965">
    <property type="entry name" value="PAS-like_dom_sf"/>
</dbReference>
<accession>A0A1I3QYI0</accession>
<feature type="domain" description="PPM-type phosphatase" evidence="3">
    <location>
        <begin position="214"/>
        <end position="422"/>
    </location>
</feature>
<keyword evidence="5" id="KW-1185">Reference proteome</keyword>
<gene>
    <name evidence="4" type="ORF">SAMN05216275_108221</name>
</gene>
<evidence type="ECO:0000259" key="3">
    <source>
        <dbReference type="SMART" id="SM00331"/>
    </source>
</evidence>
<evidence type="ECO:0000313" key="5">
    <source>
        <dbReference type="Proteomes" id="UP000199111"/>
    </source>
</evidence>
<dbReference type="GO" id="GO:0016791">
    <property type="term" value="F:phosphatase activity"/>
    <property type="evidence" value="ECO:0007669"/>
    <property type="project" value="TreeGrafter"/>
</dbReference>
<protein>
    <submittedName>
        <fullName evidence="4">PAS domain S-box-containing protein</fullName>
    </submittedName>
</protein>
<dbReference type="SUPFAM" id="SSF55785">
    <property type="entry name" value="PYP-like sensor domain (PAS domain)"/>
    <property type="match status" value="1"/>
</dbReference>
<dbReference type="InterPro" id="IPR001932">
    <property type="entry name" value="PPM-type_phosphatase-like_dom"/>
</dbReference>
<dbReference type="InterPro" id="IPR036457">
    <property type="entry name" value="PPM-type-like_dom_sf"/>
</dbReference>
<sequence>MVGVVGGHQPPLPPRNDLVTGSAPLTAAEMVQRLRGELDEHMAVERQLLTARLAHAERLGNLGWAEWNLHTGESVWSDRAYAIFGRDPGEGPIPLRDLVAYVEAVDQADLDRLLRAVVHGAEAGQAEFRIRRQGEVRNLRAALEPVATGGRTAVHGVIQDITGRRRAERIMSESRRQLLEVREQAAEERHLSVALRDAIMPDLGAAVELPHARIEVRYVPAGMKAGLGGDWYDASSLPDGRVVLTIGDVSGHGLPAIAQMARLRHSLIGLAMTGEPADKLLTWLNTLVMHRLAETTATAVIGHLDPATRVFTWSQAGHPAPILIRDGVAVQLDPPAGVLLGATLTVPYEPASVRLLEGDLLLLFTDGLVERRSRDIDEGLALALTAAADLTGDDLEAGLDRLIQKVGGPNPEDDTCVLAIGVLG</sequence>
<dbReference type="InterPro" id="IPR000014">
    <property type="entry name" value="PAS"/>
</dbReference>
<keyword evidence="1" id="KW-0378">Hydrolase</keyword>
<feature type="region of interest" description="Disordered" evidence="2">
    <location>
        <begin position="1"/>
        <end position="20"/>
    </location>
</feature>
<evidence type="ECO:0000313" key="4">
    <source>
        <dbReference type="EMBL" id="SFJ39313.1"/>
    </source>
</evidence>
<dbReference type="NCBIfam" id="TIGR00229">
    <property type="entry name" value="sensory_box"/>
    <property type="match status" value="1"/>
</dbReference>
<dbReference type="Proteomes" id="UP000199111">
    <property type="component" value="Unassembled WGS sequence"/>
</dbReference>
<dbReference type="EMBL" id="FOQY01000008">
    <property type="protein sequence ID" value="SFJ39313.1"/>
    <property type="molecule type" value="Genomic_DNA"/>
</dbReference>
<dbReference type="Gene3D" id="3.30.450.20">
    <property type="entry name" value="PAS domain"/>
    <property type="match status" value="1"/>
</dbReference>
<reference evidence="5" key="1">
    <citation type="submission" date="2016-10" db="EMBL/GenBank/DDBJ databases">
        <authorList>
            <person name="Varghese N."/>
            <person name="Submissions S."/>
        </authorList>
    </citation>
    <scope>NUCLEOTIDE SEQUENCE [LARGE SCALE GENOMIC DNA]</scope>
    <source>
        <strain evidence="5">CGMCC 4.2126</strain>
    </source>
</reference>
<dbReference type="PANTHER" id="PTHR43156:SF2">
    <property type="entry name" value="STAGE II SPORULATION PROTEIN E"/>
    <property type="match status" value="1"/>
</dbReference>
<name>A0A1I3QYI0_9ACTN</name>